<dbReference type="AlphaFoldDB" id="A0AAD1INP6"/>
<dbReference type="EMBL" id="AP022586">
    <property type="protein sequence ID" value="BBY19105.1"/>
    <property type="molecule type" value="Genomic_DNA"/>
</dbReference>
<evidence type="ECO:0000256" key="3">
    <source>
        <dbReference type="ARBA" id="ARBA00022448"/>
    </source>
</evidence>
<evidence type="ECO:0000256" key="8">
    <source>
        <dbReference type="SAM" id="Phobius"/>
    </source>
</evidence>
<accession>A0AAD1INP6</accession>
<evidence type="ECO:0000313" key="11">
    <source>
        <dbReference type="Proteomes" id="UP000466607"/>
    </source>
</evidence>
<dbReference type="NCBIfam" id="TIGR00710">
    <property type="entry name" value="efflux_Bcr_CflA"/>
    <property type="match status" value="1"/>
</dbReference>
<evidence type="ECO:0000256" key="1">
    <source>
        <dbReference type="ARBA" id="ARBA00004651"/>
    </source>
</evidence>
<evidence type="ECO:0000256" key="7">
    <source>
        <dbReference type="ARBA" id="ARBA00023136"/>
    </source>
</evidence>
<dbReference type="SUPFAM" id="SSF103473">
    <property type="entry name" value="MFS general substrate transporter"/>
    <property type="match status" value="1"/>
</dbReference>
<feature type="transmembrane region" description="Helical" evidence="8">
    <location>
        <begin position="178"/>
        <end position="198"/>
    </location>
</feature>
<dbReference type="PANTHER" id="PTHR23502">
    <property type="entry name" value="MAJOR FACILITATOR SUPERFAMILY"/>
    <property type="match status" value="1"/>
</dbReference>
<feature type="transmembrane region" description="Helical" evidence="8">
    <location>
        <begin position="264"/>
        <end position="286"/>
    </location>
</feature>
<dbReference type="GO" id="GO:0042910">
    <property type="term" value="F:xenobiotic transmembrane transporter activity"/>
    <property type="evidence" value="ECO:0007669"/>
    <property type="project" value="InterPro"/>
</dbReference>
<feature type="domain" description="Major facilitator superfamily (MFS) profile" evidence="9">
    <location>
        <begin position="24"/>
        <end position="410"/>
    </location>
</feature>
<dbReference type="GO" id="GO:0005886">
    <property type="term" value="C:plasma membrane"/>
    <property type="evidence" value="ECO:0007669"/>
    <property type="project" value="UniProtKB-SubCell"/>
</dbReference>
<dbReference type="GO" id="GO:1990961">
    <property type="term" value="P:xenobiotic detoxification by transmembrane export across the plasma membrane"/>
    <property type="evidence" value="ECO:0007669"/>
    <property type="project" value="InterPro"/>
</dbReference>
<sequence>MAFRAPDGFIRVACEPPGGTPLVVIATLAALTAVAPFSIDMYLSAFPAMARDLHTSPSSIQLTMTAFLIGLASGQLVIGPLSDRCGRRPPLIAGSAICLGVSTLCSVAPIVEILIGLRFVQGFASAAGVVIARAIIADRSHGRVALKVFSNMTLMTVLAPIAAPILGGAVVTAFGWRAVFAVLAVLNLSTLLGVVLFVGESLPRALRRPDGLKALAAGSYLVLINRRYLGYTAASAFISAAMFGFVSASPFVLQDIVGLSTAAYSSAFAACSLAVALGSVVARGTVSTVAPRRVMEGGVTALVVITALILCTVTIGGVHPVSTIALMGCFMAGVGFLYGHSAMLATTQVRHAAGTGSAIFGFAQYTAGAVASPLVGLAGHSSASPMGLVMFGATSAAAVALFITRRSDGGDGYRRKPLRN</sequence>
<dbReference type="InterPro" id="IPR036259">
    <property type="entry name" value="MFS_trans_sf"/>
</dbReference>
<evidence type="ECO:0000256" key="5">
    <source>
        <dbReference type="ARBA" id="ARBA00022692"/>
    </source>
</evidence>
<dbReference type="InterPro" id="IPR020846">
    <property type="entry name" value="MFS_dom"/>
</dbReference>
<evidence type="ECO:0000256" key="4">
    <source>
        <dbReference type="ARBA" id="ARBA00022475"/>
    </source>
</evidence>
<feature type="transmembrane region" description="Helical" evidence="8">
    <location>
        <begin position="324"/>
        <end position="346"/>
    </location>
</feature>
<keyword evidence="11" id="KW-1185">Reference proteome</keyword>
<comment type="subcellular location">
    <subcellularLocation>
        <location evidence="1">Cell membrane</location>
        <topology evidence="1">Multi-pass membrane protein</topology>
    </subcellularLocation>
</comment>
<evidence type="ECO:0000256" key="2">
    <source>
        <dbReference type="ARBA" id="ARBA00006236"/>
    </source>
</evidence>
<feature type="transmembrane region" description="Helical" evidence="8">
    <location>
        <begin position="298"/>
        <end position="318"/>
    </location>
</feature>
<keyword evidence="7 8" id="KW-0472">Membrane</keyword>
<evidence type="ECO:0000256" key="6">
    <source>
        <dbReference type="ARBA" id="ARBA00022989"/>
    </source>
</evidence>
<organism evidence="10 11">
    <name type="scientific">Mycolicibacterium litorale</name>
    <dbReference type="NCBI Taxonomy" id="758802"/>
    <lineage>
        <taxon>Bacteria</taxon>
        <taxon>Bacillati</taxon>
        <taxon>Actinomycetota</taxon>
        <taxon>Actinomycetes</taxon>
        <taxon>Mycobacteriales</taxon>
        <taxon>Mycobacteriaceae</taxon>
        <taxon>Mycolicibacterium</taxon>
    </lineage>
</organism>
<feature type="transmembrane region" description="Helical" evidence="8">
    <location>
        <begin position="21"/>
        <end position="39"/>
    </location>
</feature>
<protein>
    <submittedName>
        <fullName evidence="10">Bcr/CflA family drug resistance efflux transporter</fullName>
    </submittedName>
</protein>
<dbReference type="PROSITE" id="PS50850">
    <property type="entry name" value="MFS"/>
    <property type="match status" value="1"/>
</dbReference>
<gene>
    <name evidence="10" type="ORF">MLIT_46970</name>
</gene>
<evidence type="ECO:0000313" key="10">
    <source>
        <dbReference type="EMBL" id="BBY19105.1"/>
    </source>
</evidence>
<dbReference type="Pfam" id="PF07690">
    <property type="entry name" value="MFS_1"/>
    <property type="match status" value="1"/>
</dbReference>
<feature type="transmembrane region" description="Helical" evidence="8">
    <location>
        <begin position="91"/>
        <end position="111"/>
    </location>
</feature>
<feature type="transmembrane region" description="Helical" evidence="8">
    <location>
        <begin position="117"/>
        <end position="136"/>
    </location>
</feature>
<dbReference type="PANTHER" id="PTHR23502:SF132">
    <property type="entry name" value="POLYAMINE TRANSPORTER 2-RELATED"/>
    <property type="match status" value="1"/>
</dbReference>
<feature type="transmembrane region" description="Helical" evidence="8">
    <location>
        <begin position="358"/>
        <end position="379"/>
    </location>
</feature>
<dbReference type="Gene3D" id="1.20.1720.10">
    <property type="entry name" value="Multidrug resistance protein D"/>
    <property type="match status" value="1"/>
</dbReference>
<keyword evidence="3" id="KW-0813">Transport</keyword>
<evidence type="ECO:0000259" key="9">
    <source>
        <dbReference type="PROSITE" id="PS50850"/>
    </source>
</evidence>
<dbReference type="InterPro" id="IPR004812">
    <property type="entry name" value="Efflux_drug-R_Bcr/CmlA"/>
</dbReference>
<feature type="transmembrane region" description="Helical" evidence="8">
    <location>
        <begin position="59"/>
        <end position="79"/>
    </location>
</feature>
<dbReference type="Proteomes" id="UP000466607">
    <property type="component" value="Chromosome"/>
</dbReference>
<comment type="similarity">
    <text evidence="2">Belongs to the major facilitator superfamily. Bcr/CmlA family.</text>
</comment>
<name>A0AAD1INP6_9MYCO</name>
<feature type="transmembrane region" description="Helical" evidence="8">
    <location>
        <begin position="148"/>
        <end position="172"/>
    </location>
</feature>
<keyword evidence="4" id="KW-1003">Cell membrane</keyword>
<dbReference type="CDD" id="cd17320">
    <property type="entry name" value="MFS_MdfA_MDR_like"/>
    <property type="match status" value="1"/>
</dbReference>
<dbReference type="InterPro" id="IPR011701">
    <property type="entry name" value="MFS"/>
</dbReference>
<feature type="transmembrane region" description="Helical" evidence="8">
    <location>
        <begin position="228"/>
        <end position="252"/>
    </location>
</feature>
<keyword evidence="6 8" id="KW-1133">Transmembrane helix</keyword>
<feature type="transmembrane region" description="Helical" evidence="8">
    <location>
        <begin position="385"/>
        <end position="404"/>
    </location>
</feature>
<proteinExistence type="inferred from homology"/>
<reference evidence="10 11" key="1">
    <citation type="journal article" date="2019" name="Emerg. Microbes Infect.">
        <title>Comprehensive subspecies identification of 175 nontuberculous mycobacteria species based on 7547 genomic profiles.</title>
        <authorList>
            <person name="Matsumoto Y."/>
            <person name="Kinjo T."/>
            <person name="Motooka D."/>
            <person name="Nabeya D."/>
            <person name="Jung N."/>
            <person name="Uechi K."/>
            <person name="Horii T."/>
            <person name="Iida T."/>
            <person name="Fujita J."/>
            <person name="Nakamura S."/>
        </authorList>
    </citation>
    <scope>NUCLEOTIDE SEQUENCE [LARGE SCALE GENOMIC DNA]</scope>
    <source>
        <strain evidence="10 11">JCM 17423</strain>
    </source>
</reference>
<keyword evidence="5 8" id="KW-0812">Transmembrane</keyword>